<evidence type="ECO:0000313" key="3">
    <source>
        <dbReference type="Proteomes" id="UP000199263"/>
    </source>
</evidence>
<protein>
    <submittedName>
        <fullName evidence="2">Calcineurin-like phosphoesterase</fullName>
    </submittedName>
</protein>
<dbReference type="InterPro" id="IPR029052">
    <property type="entry name" value="Metallo-depent_PP-like"/>
</dbReference>
<evidence type="ECO:0000313" key="2">
    <source>
        <dbReference type="EMBL" id="SFC89223.1"/>
    </source>
</evidence>
<dbReference type="InterPro" id="IPR004843">
    <property type="entry name" value="Calcineurin-like_PHP"/>
</dbReference>
<reference evidence="2 3" key="1">
    <citation type="submission" date="2016-10" db="EMBL/GenBank/DDBJ databases">
        <authorList>
            <person name="de Groot N.N."/>
        </authorList>
    </citation>
    <scope>NUCLEOTIDE SEQUENCE [LARGE SCALE GENOMIC DNA]</scope>
    <source>
        <strain evidence="2 3">DSM 12992</strain>
    </source>
</reference>
<proteinExistence type="predicted"/>
<dbReference type="Gene3D" id="3.60.21.10">
    <property type="match status" value="1"/>
</dbReference>
<dbReference type="Pfam" id="PF00149">
    <property type="entry name" value="Metallophos"/>
    <property type="match status" value="1"/>
</dbReference>
<accession>A0A1I1N306</accession>
<gene>
    <name evidence="2" type="ORF">SAMN05421842_11267</name>
</gene>
<evidence type="ECO:0000259" key="1">
    <source>
        <dbReference type="Pfam" id="PF00149"/>
    </source>
</evidence>
<organism evidence="2 3">
    <name type="scientific">Clostridium uliginosum</name>
    <dbReference type="NCBI Taxonomy" id="119641"/>
    <lineage>
        <taxon>Bacteria</taxon>
        <taxon>Bacillati</taxon>
        <taxon>Bacillota</taxon>
        <taxon>Clostridia</taxon>
        <taxon>Eubacteriales</taxon>
        <taxon>Clostridiaceae</taxon>
        <taxon>Clostridium</taxon>
    </lineage>
</organism>
<feature type="domain" description="Calcineurin-like phosphoesterase" evidence="1">
    <location>
        <begin position="29"/>
        <end position="239"/>
    </location>
</feature>
<dbReference type="Proteomes" id="UP000199263">
    <property type="component" value="Unassembled WGS sequence"/>
</dbReference>
<dbReference type="AlphaFoldDB" id="A0A1I1N306"/>
<dbReference type="GO" id="GO:0016787">
    <property type="term" value="F:hydrolase activity"/>
    <property type="evidence" value="ECO:0007669"/>
    <property type="project" value="InterPro"/>
</dbReference>
<dbReference type="STRING" id="119641.SAMN05421842_11267"/>
<dbReference type="EMBL" id="FOMG01000012">
    <property type="protein sequence ID" value="SFC89223.1"/>
    <property type="molecule type" value="Genomic_DNA"/>
</dbReference>
<sequence length="310" mass="35989">MMKNCFNSKDFIERITKNGPVLKFDKDSKIVLLSDMHRGDGGNADSLRPNKNIYKAALGYYFRYGYNLIEVGDGDELWKNKNCSDIAYNYKDIFKILNKFNNDNRLYLLYGNHDMVKSKPGFIHKQEKAFNKIDYGFGKDLLHLYSNTKFYEGLILRYTPMNKDILVFHGHQVDFMNCELWKFSRFLVRYLWGFLEGVAGFKAPTSPANNYNKGSKIDKILERIARKEKTMFICGHTHNDIFPEVGKGLYFNDGCGVFPSTITSIEIVKGEISLVKWSIEVDEKNSLYIKKSVIGGPQKIEWYLDYAKRL</sequence>
<dbReference type="SUPFAM" id="SSF56300">
    <property type="entry name" value="Metallo-dependent phosphatases"/>
    <property type="match status" value="1"/>
</dbReference>
<dbReference type="OrthoDB" id="9773199at2"/>
<keyword evidence="3" id="KW-1185">Reference proteome</keyword>
<name>A0A1I1N306_9CLOT</name>
<dbReference type="RefSeq" id="WP_090091250.1">
    <property type="nucleotide sequence ID" value="NZ_FOMG01000012.1"/>
</dbReference>